<accession>A0AAW9S4A1</accession>
<dbReference type="AlphaFoldDB" id="A0AAW9S4A1"/>
<dbReference type="Gene3D" id="1.10.357.10">
    <property type="entry name" value="Tetracycline Repressor, domain 2"/>
    <property type="match status" value="1"/>
</dbReference>
<evidence type="ECO:0000256" key="3">
    <source>
        <dbReference type="ARBA" id="ARBA00014341"/>
    </source>
</evidence>
<keyword evidence="5" id="KW-0805">Transcription regulation</keyword>
<feature type="domain" description="HTH tetR-type" evidence="10">
    <location>
        <begin position="8"/>
        <end position="68"/>
    </location>
</feature>
<evidence type="ECO:0000256" key="4">
    <source>
        <dbReference type="ARBA" id="ARBA00022491"/>
    </source>
</evidence>
<dbReference type="InterPro" id="IPR001647">
    <property type="entry name" value="HTH_TetR"/>
</dbReference>
<proteinExistence type="predicted"/>
<keyword evidence="7" id="KW-0804">Transcription</keyword>
<reference evidence="11 12" key="1">
    <citation type="submission" date="2024-04" db="EMBL/GenBank/DDBJ databases">
        <title>Novel genus in family Flammeovirgaceae.</title>
        <authorList>
            <person name="Nguyen T.H."/>
            <person name="Vuong T.Q."/>
            <person name="Le H."/>
            <person name="Kim S.-G."/>
        </authorList>
    </citation>
    <scope>NUCLEOTIDE SEQUENCE [LARGE SCALE GENOMIC DNA]</scope>
    <source>
        <strain evidence="11 12">JCM 23209</strain>
    </source>
</reference>
<keyword evidence="12" id="KW-1185">Reference proteome</keyword>
<dbReference type="Pfam" id="PF00440">
    <property type="entry name" value="TetR_N"/>
    <property type="match status" value="1"/>
</dbReference>
<comment type="subunit">
    <text evidence="2">Homodimer.</text>
</comment>
<comment type="caution">
    <text evidence="11">The sequence shown here is derived from an EMBL/GenBank/DDBJ whole genome shotgun (WGS) entry which is preliminary data.</text>
</comment>
<keyword evidence="6 9" id="KW-0238">DNA-binding</keyword>
<dbReference type="Pfam" id="PF18665">
    <property type="entry name" value="TetR_C_37"/>
    <property type="match status" value="1"/>
</dbReference>
<sequence length="199" mass="23352">MGRKSLKEIRQKEILQVFYQVAQEEGLENTSFAKIASKMDINPSLIIHYFKSREDMILALIDFIVDQYKSIYQVNHHKSKKPLDQLLGVIDNIFSREWNMLFADSVFYSCFALIFRNEIIRQKYKELHEFLRGSLAVYIQQCNEEGSLSIKDAHHSADLIFLLSDGAYYYLSMIDDPKEYQDKLMNYKKEALNLLGLSK</sequence>
<evidence type="ECO:0000256" key="8">
    <source>
        <dbReference type="ARBA" id="ARBA00030200"/>
    </source>
</evidence>
<evidence type="ECO:0000256" key="2">
    <source>
        <dbReference type="ARBA" id="ARBA00011738"/>
    </source>
</evidence>
<dbReference type="InterPro" id="IPR050624">
    <property type="entry name" value="HTH-type_Tx_Regulator"/>
</dbReference>
<evidence type="ECO:0000313" key="12">
    <source>
        <dbReference type="Proteomes" id="UP001403385"/>
    </source>
</evidence>
<dbReference type="EMBL" id="JBDKWZ010000002">
    <property type="protein sequence ID" value="MEN7547213.1"/>
    <property type="molecule type" value="Genomic_DNA"/>
</dbReference>
<dbReference type="PANTHER" id="PTHR43479">
    <property type="entry name" value="ACREF/ENVCD OPERON REPRESSOR-RELATED"/>
    <property type="match status" value="1"/>
</dbReference>
<dbReference type="InterPro" id="IPR041646">
    <property type="entry name" value="IcaR_C"/>
</dbReference>
<evidence type="ECO:0000256" key="6">
    <source>
        <dbReference type="ARBA" id="ARBA00023125"/>
    </source>
</evidence>
<dbReference type="InterPro" id="IPR009057">
    <property type="entry name" value="Homeodomain-like_sf"/>
</dbReference>
<dbReference type="PROSITE" id="PS50977">
    <property type="entry name" value="HTH_TETR_2"/>
    <property type="match status" value="1"/>
</dbReference>
<keyword evidence="4" id="KW-0678">Repressor</keyword>
<evidence type="ECO:0000313" key="11">
    <source>
        <dbReference type="EMBL" id="MEN7547213.1"/>
    </source>
</evidence>
<dbReference type="RefSeq" id="WP_346819998.1">
    <property type="nucleotide sequence ID" value="NZ_JBDKWZ010000002.1"/>
</dbReference>
<dbReference type="SUPFAM" id="SSF48498">
    <property type="entry name" value="Tetracyclin repressor-like, C-terminal domain"/>
    <property type="match status" value="1"/>
</dbReference>
<name>A0AAW9S4A1_9BACT</name>
<evidence type="ECO:0000256" key="9">
    <source>
        <dbReference type="PROSITE-ProRule" id="PRU00335"/>
    </source>
</evidence>
<dbReference type="SUPFAM" id="SSF46689">
    <property type="entry name" value="Homeodomain-like"/>
    <property type="match status" value="1"/>
</dbReference>
<dbReference type="InterPro" id="IPR036271">
    <property type="entry name" value="Tet_transcr_reg_TetR-rel_C_sf"/>
</dbReference>
<evidence type="ECO:0000256" key="5">
    <source>
        <dbReference type="ARBA" id="ARBA00023015"/>
    </source>
</evidence>
<protein>
    <recommendedName>
        <fullName evidence="3">Biofilm operon icaADBC HTH-type negative transcriptional regulator IcaR</fullName>
    </recommendedName>
    <alternativeName>
        <fullName evidence="8">Intercellular adhesion protein R</fullName>
    </alternativeName>
</protein>
<dbReference type="GO" id="GO:0003677">
    <property type="term" value="F:DNA binding"/>
    <property type="evidence" value="ECO:0007669"/>
    <property type="project" value="UniProtKB-UniRule"/>
</dbReference>
<organism evidence="11 12">
    <name type="scientific">Rapidithrix thailandica</name>
    <dbReference type="NCBI Taxonomy" id="413964"/>
    <lineage>
        <taxon>Bacteria</taxon>
        <taxon>Pseudomonadati</taxon>
        <taxon>Bacteroidota</taxon>
        <taxon>Cytophagia</taxon>
        <taxon>Cytophagales</taxon>
        <taxon>Flammeovirgaceae</taxon>
        <taxon>Rapidithrix</taxon>
    </lineage>
</organism>
<feature type="DNA-binding region" description="H-T-H motif" evidence="9">
    <location>
        <begin position="31"/>
        <end position="50"/>
    </location>
</feature>
<evidence type="ECO:0000259" key="10">
    <source>
        <dbReference type="PROSITE" id="PS50977"/>
    </source>
</evidence>
<comment type="function">
    <text evidence="1">Represses transcription of the icaADBC operon necessary for biofilm production.</text>
</comment>
<evidence type="ECO:0000256" key="7">
    <source>
        <dbReference type="ARBA" id="ARBA00023163"/>
    </source>
</evidence>
<gene>
    <name evidence="11" type="ORF">AAG747_04795</name>
</gene>
<dbReference type="PANTHER" id="PTHR43479:SF11">
    <property type="entry name" value="ACREF_ENVCD OPERON REPRESSOR-RELATED"/>
    <property type="match status" value="1"/>
</dbReference>
<evidence type="ECO:0000256" key="1">
    <source>
        <dbReference type="ARBA" id="ARBA00002291"/>
    </source>
</evidence>
<dbReference type="Proteomes" id="UP001403385">
    <property type="component" value="Unassembled WGS sequence"/>
</dbReference>